<feature type="domain" description="Exoribonuclease phosphorolytic" evidence="10">
    <location>
        <begin position="58"/>
        <end position="192"/>
    </location>
</feature>
<evidence type="ECO:0000259" key="11">
    <source>
        <dbReference type="Pfam" id="PF03725"/>
    </source>
</evidence>
<evidence type="ECO:0000256" key="9">
    <source>
        <dbReference type="ARBA" id="ARBA00030617"/>
    </source>
</evidence>
<dbReference type="Gene3D" id="3.30.230.70">
    <property type="entry name" value="GHMP Kinase, N-terminal domain"/>
    <property type="match status" value="1"/>
</dbReference>
<dbReference type="InterPro" id="IPR036345">
    <property type="entry name" value="ExoRNase_PH_dom2_sf"/>
</dbReference>
<dbReference type="InterPro" id="IPR027408">
    <property type="entry name" value="PNPase/RNase_PH_dom_sf"/>
</dbReference>
<evidence type="ECO:0000259" key="10">
    <source>
        <dbReference type="Pfam" id="PF01138"/>
    </source>
</evidence>
<evidence type="ECO:0000256" key="7">
    <source>
        <dbReference type="ARBA" id="ARBA00022884"/>
    </source>
</evidence>
<proteinExistence type="inferred from homology"/>
<dbReference type="InterPro" id="IPR033196">
    <property type="entry name" value="Rrp43"/>
</dbReference>
<dbReference type="CDD" id="cd11369">
    <property type="entry name" value="RNase_PH_RRP43"/>
    <property type="match status" value="1"/>
</dbReference>
<comment type="similarity">
    <text evidence="3">Belongs to the RNase PH family.</text>
</comment>
<evidence type="ECO:0000256" key="6">
    <source>
        <dbReference type="ARBA" id="ARBA00022835"/>
    </source>
</evidence>
<accession>A0ABQ8FMN6</accession>
<comment type="caution">
    <text evidence="12">The sequence shown here is derived from an EMBL/GenBank/DDBJ whole genome shotgun (WGS) entry which is preliminary data.</text>
</comment>
<keyword evidence="5" id="KW-0698">rRNA processing</keyword>
<dbReference type="PANTHER" id="PTHR11097">
    <property type="entry name" value="EXOSOME COMPLEX EXONUCLEASE RIBOSOMAL RNA PROCESSING PROTEIN"/>
    <property type="match status" value="1"/>
</dbReference>
<comment type="subcellular location">
    <subcellularLocation>
        <location evidence="1">Cytoplasm</location>
    </subcellularLocation>
    <subcellularLocation>
        <location evidence="2">Nucleus</location>
        <location evidence="2">Nucleolus</location>
    </subcellularLocation>
</comment>
<dbReference type="InterPro" id="IPR015847">
    <property type="entry name" value="ExoRNase_PH_dom2"/>
</dbReference>
<evidence type="ECO:0000256" key="5">
    <source>
        <dbReference type="ARBA" id="ARBA00022552"/>
    </source>
</evidence>
<keyword evidence="6" id="KW-0271">Exosome</keyword>
<protein>
    <recommendedName>
        <fullName evidence="9">Ribosomal RNA-processing protein 43</fullName>
    </recommendedName>
</protein>
<dbReference type="SUPFAM" id="SSF55666">
    <property type="entry name" value="Ribonuclease PH domain 2-like"/>
    <property type="match status" value="1"/>
</dbReference>
<evidence type="ECO:0000256" key="1">
    <source>
        <dbReference type="ARBA" id="ARBA00004496"/>
    </source>
</evidence>
<keyword evidence="13" id="KW-1185">Reference proteome</keyword>
<organism evidence="12 13">
    <name type="scientific">Batrachochytrium salamandrivorans</name>
    <dbReference type="NCBI Taxonomy" id="1357716"/>
    <lineage>
        <taxon>Eukaryota</taxon>
        <taxon>Fungi</taxon>
        <taxon>Fungi incertae sedis</taxon>
        <taxon>Chytridiomycota</taxon>
        <taxon>Chytridiomycota incertae sedis</taxon>
        <taxon>Chytridiomycetes</taxon>
        <taxon>Rhizophydiales</taxon>
        <taxon>Rhizophydiales incertae sedis</taxon>
        <taxon>Batrachochytrium</taxon>
    </lineage>
</organism>
<dbReference type="InterPro" id="IPR020568">
    <property type="entry name" value="Ribosomal_Su5_D2-typ_SF"/>
</dbReference>
<dbReference type="Pfam" id="PF01138">
    <property type="entry name" value="RNase_PH"/>
    <property type="match status" value="1"/>
</dbReference>
<name>A0ABQ8FMN6_9FUNG</name>
<feature type="domain" description="Exoribonuclease phosphorolytic" evidence="11">
    <location>
        <begin position="218"/>
        <end position="283"/>
    </location>
</feature>
<evidence type="ECO:0000256" key="3">
    <source>
        <dbReference type="ARBA" id="ARBA00006678"/>
    </source>
</evidence>
<keyword evidence="7" id="KW-0694">RNA-binding</keyword>
<keyword evidence="8" id="KW-0539">Nucleus</keyword>
<evidence type="ECO:0000256" key="2">
    <source>
        <dbReference type="ARBA" id="ARBA00004604"/>
    </source>
</evidence>
<dbReference type="InterPro" id="IPR050590">
    <property type="entry name" value="Exosome_comp_Rrp42_subfam"/>
</dbReference>
<dbReference type="Proteomes" id="UP001648503">
    <property type="component" value="Unassembled WGS sequence"/>
</dbReference>
<dbReference type="SUPFAM" id="SSF54211">
    <property type="entry name" value="Ribosomal protein S5 domain 2-like"/>
    <property type="match status" value="1"/>
</dbReference>
<evidence type="ECO:0000313" key="12">
    <source>
        <dbReference type="EMBL" id="KAH6600937.1"/>
    </source>
</evidence>
<gene>
    <name evidence="12" type="ORF">BASA50_001942</name>
</gene>
<dbReference type="InterPro" id="IPR001247">
    <property type="entry name" value="ExoRNase_PH_dom1"/>
</dbReference>
<dbReference type="EMBL" id="JAFCIX010000024">
    <property type="protein sequence ID" value="KAH6600937.1"/>
    <property type="molecule type" value="Genomic_DNA"/>
</dbReference>
<evidence type="ECO:0000256" key="4">
    <source>
        <dbReference type="ARBA" id="ARBA00022490"/>
    </source>
</evidence>
<dbReference type="Pfam" id="PF03725">
    <property type="entry name" value="RNase_PH_C"/>
    <property type="match status" value="1"/>
</dbReference>
<sequence>MSVDLSMSAPAEQTAIERPREGGFILDPDTFKKIQPLEYHRRFIQEGVRADGRPLLYFRNPEFNTDAITSATGSMAMKLGETSVICAIKAELAEPGPTTPCQGYLVPNIDLPALCSPQYRSGPPSELVQSISTFLNSIIPSGDVLDLESLCVVPGRLVWVLYADIICLNYAGNVLDAAVAALMGALRNVKLPGISVDSDDIPTVNDEPPKHLKLNRAIISSTFAVFDEKTLLADPTHEEELLASSHISVVVDDKQIICGISKPGGVSVSKAILDECLKLAKERTPILLELIEQANAA</sequence>
<keyword evidence="4" id="KW-0963">Cytoplasm</keyword>
<dbReference type="PANTHER" id="PTHR11097:SF9">
    <property type="entry name" value="EXOSOME COMPLEX COMPONENT RRP43"/>
    <property type="match status" value="1"/>
</dbReference>
<reference evidence="12 13" key="1">
    <citation type="submission" date="2021-02" db="EMBL/GenBank/DDBJ databases">
        <title>Variation within the Batrachochytrium salamandrivorans European outbreak.</title>
        <authorList>
            <person name="Kelly M."/>
            <person name="Pasmans F."/>
            <person name="Shea T.P."/>
            <person name="Munoz J.F."/>
            <person name="Carranza S."/>
            <person name="Cuomo C.A."/>
            <person name="Martel A."/>
        </authorList>
    </citation>
    <scope>NUCLEOTIDE SEQUENCE [LARGE SCALE GENOMIC DNA]</scope>
    <source>
        <strain evidence="12 13">AMFP18/2</strain>
    </source>
</reference>
<evidence type="ECO:0000313" key="13">
    <source>
        <dbReference type="Proteomes" id="UP001648503"/>
    </source>
</evidence>
<evidence type="ECO:0000256" key="8">
    <source>
        <dbReference type="ARBA" id="ARBA00023242"/>
    </source>
</evidence>